<feature type="region of interest" description="Disordered" evidence="3">
    <location>
        <begin position="592"/>
        <end position="629"/>
    </location>
</feature>
<dbReference type="Gene3D" id="3.30.2350.10">
    <property type="entry name" value="Pseudouridine synthase"/>
    <property type="match status" value="2"/>
</dbReference>
<evidence type="ECO:0000313" key="6">
    <source>
        <dbReference type="Proteomes" id="UP001054857"/>
    </source>
</evidence>
<proteinExistence type="inferred from homology"/>
<organism evidence="5 6">
    <name type="scientific">Astrephomene gubernaculifera</name>
    <dbReference type="NCBI Taxonomy" id="47775"/>
    <lineage>
        <taxon>Eukaryota</taxon>
        <taxon>Viridiplantae</taxon>
        <taxon>Chlorophyta</taxon>
        <taxon>core chlorophytes</taxon>
        <taxon>Chlorophyceae</taxon>
        <taxon>CS clade</taxon>
        <taxon>Chlamydomonadales</taxon>
        <taxon>Astrephomenaceae</taxon>
        <taxon>Astrephomene</taxon>
    </lineage>
</organism>
<feature type="compositionally biased region" description="Low complexity" evidence="3">
    <location>
        <begin position="480"/>
        <end position="495"/>
    </location>
</feature>
<evidence type="ECO:0000259" key="4">
    <source>
        <dbReference type="Pfam" id="PF00849"/>
    </source>
</evidence>
<dbReference type="SUPFAM" id="SSF55120">
    <property type="entry name" value="Pseudouridine synthase"/>
    <property type="match status" value="2"/>
</dbReference>
<evidence type="ECO:0000256" key="3">
    <source>
        <dbReference type="SAM" id="MobiDB-lite"/>
    </source>
</evidence>
<dbReference type="GO" id="GO:0009982">
    <property type="term" value="F:pseudouridine synthase activity"/>
    <property type="evidence" value="ECO:0007669"/>
    <property type="project" value="InterPro"/>
</dbReference>
<dbReference type="PANTHER" id="PTHR21600:SF87">
    <property type="entry name" value="RNA PSEUDOURIDYLATE SYNTHASE DOMAIN-CONTAINING PROTEIN 1"/>
    <property type="match status" value="1"/>
</dbReference>
<comment type="caution">
    <text evidence="5">The sequence shown here is derived from an EMBL/GenBank/DDBJ whole genome shotgun (WGS) entry which is preliminary data.</text>
</comment>
<dbReference type="Proteomes" id="UP001054857">
    <property type="component" value="Unassembled WGS sequence"/>
</dbReference>
<evidence type="ECO:0000256" key="1">
    <source>
        <dbReference type="ARBA" id="ARBA00000073"/>
    </source>
</evidence>
<feature type="compositionally biased region" description="Low complexity" evidence="3">
    <location>
        <begin position="613"/>
        <end position="629"/>
    </location>
</feature>
<evidence type="ECO:0000313" key="5">
    <source>
        <dbReference type="EMBL" id="GFR49816.1"/>
    </source>
</evidence>
<dbReference type="PANTHER" id="PTHR21600">
    <property type="entry name" value="MITOCHONDRIAL RNA PSEUDOURIDINE SYNTHASE"/>
    <property type="match status" value="1"/>
</dbReference>
<dbReference type="InterPro" id="IPR020103">
    <property type="entry name" value="PsdUridine_synth_cat_dom_sf"/>
</dbReference>
<dbReference type="CDD" id="cd02869">
    <property type="entry name" value="PseudoU_synth_RluA_like"/>
    <property type="match status" value="1"/>
</dbReference>
<feature type="domain" description="Pseudouridine synthase RsuA/RluA-like" evidence="4">
    <location>
        <begin position="490"/>
        <end position="705"/>
    </location>
</feature>
<feature type="compositionally biased region" description="Low complexity" evidence="3">
    <location>
        <begin position="139"/>
        <end position="154"/>
    </location>
</feature>
<feature type="compositionally biased region" description="Low complexity" evidence="3">
    <location>
        <begin position="448"/>
        <end position="465"/>
    </location>
</feature>
<feature type="region of interest" description="Disordered" evidence="3">
    <location>
        <begin position="651"/>
        <end position="679"/>
    </location>
</feature>
<dbReference type="InterPro" id="IPR006145">
    <property type="entry name" value="PsdUridine_synth_RsuA/RluA"/>
</dbReference>
<gene>
    <name evidence="5" type="ORF">Agub_g11756</name>
</gene>
<feature type="compositionally biased region" description="Low complexity" evidence="3">
    <location>
        <begin position="102"/>
        <end position="130"/>
    </location>
</feature>
<dbReference type="AlphaFoldDB" id="A0AAD3E1T7"/>
<feature type="compositionally biased region" description="Basic residues" evidence="3">
    <location>
        <begin position="600"/>
        <end position="612"/>
    </location>
</feature>
<reference evidence="5 6" key="1">
    <citation type="journal article" date="2021" name="Sci. Rep.">
        <title>Genome sequencing of the multicellular alga Astrephomene provides insights into convergent evolution of germ-soma differentiation.</title>
        <authorList>
            <person name="Yamashita S."/>
            <person name="Yamamoto K."/>
            <person name="Matsuzaki R."/>
            <person name="Suzuki S."/>
            <person name="Yamaguchi H."/>
            <person name="Hirooka S."/>
            <person name="Minakuchi Y."/>
            <person name="Miyagishima S."/>
            <person name="Kawachi M."/>
            <person name="Toyoda A."/>
            <person name="Nozaki H."/>
        </authorList>
    </citation>
    <scope>NUCLEOTIDE SEQUENCE [LARGE SCALE GENOMIC DNA]</scope>
    <source>
        <strain evidence="5 6">NIES-4017</strain>
    </source>
</reference>
<dbReference type="PROSITE" id="PS01129">
    <property type="entry name" value="PSI_RLU"/>
    <property type="match status" value="1"/>
</dbReference>
<protein>
    <recommendedName>
        <fullName evidence="4">Pseudouridine synthase RsuA/RluA-like domain-containing protein</fullName>
    </recommendedName>
</protein>
<sequence length="786" mass="82330">MRVGLLCVGPIQPSHGTFQQAKPPPPCPRIQFSCKIRHVKKASQDAFNQSVCGRNGSRAIARIAIVTAAAHSLPSSAAEPATGLTANIDRTNPSNPHPAKDTLAATSSLTSSNAKASAATTTTTAAATSNAPPPPSPPSSTSSSASSSTISSASRARLSQEEISARIAASHARRATRLSYNCPACSISAATPPNIARHMSRCCPDLMESDLAGWGQLDSLPRGYPSPQHDLAVALLRAAAAREHQLRHTALHIVFWSGPLDPATGLPVRLGEGEAAARLGLPPARVSSLLRAARVSVPLASDWAAFQAAGAAADTASAGAAASAAADTGAASACGSGLDVLWEDEYFLAVNKPPGVNTAPVHRFVGGSMVNRVIAYLNRDRRAGSGQQQQQQVTLLNHHTAATAGPAAAATVFQGMPLGAAVPFGYLPPLLPPREPFALAGAAAAASSSSATSSSATSSSAATSSDGEDLTDDTQHPPHHQQQQQSPQPTHGSSQRQLEPYVLHRLDMHTSGLLLFAKRSEVVAAVHRQFRERSLSKLYLAAAVGCPPPSQDRFSLHASIDRHPSQPVARMVADTGKDAATSFTVLARNPHISLLPGQHPHPHPHLQPHPHPHLQQSGADDSGNSAAAAAAGTAAAASVAAPGLLMRMAAAEREQQQQQQQQQECSDHHASSLPASNHQHHEGASLILCAPHTGRTHQIRVHLAHVRHPIVGDDVYGISGPWINRQALHAAALQFLHPMTGRVVRLTAPLPYDMRSCLVSLGLPVPDVEALAEQEWRRLEQQQQQG</sequence>
<dbReference type="InterPro" id="IPR050188">
    <property type="entry name" value="RluA_PseudoU_synthase"/>
</dbReference>
<comment type="catalytic activity">
    <reaction evidence="1">
        <text>a uridine in RNA = a pseudouridine in RNA</text>
        <dbReference type="Rhea" id="RHEA:48348"/>
        <dbReference type="Rhea" id="RHEA-COMP:12068"/>
        <dbReference type="Rhea" id="RHEA-COMP:12069"/>
        <dbReference type="ChEBI" id="CHEBI:65314"/>
        <dbReference type="ChEBI" id="CHEBI:65315"/>
    </reaction>
</comment>
<dbReference type="InterPro" id="IPR006224">
    <property type="entry name" value="PsdUridine_synth_RluA-like_CS"/>
</dbReference>
<evidence type="ECO:0000256" key="2">
    <source>
        <dbReference type="ARBA" id="ARBA00010876"/>
    </source>
</evidence>
<keyword evidence="6" id="KW-1185">Reference proteome</keyword>
<name>A0AAD3E1T7_9CHLO</name>
<accession>A0AAD3E1T7</accession>
<feature type="compositionally biased region" description="Polar residues" evidence="3">
    <location>
        <begin position="85"/>
        <end position="94"/>
    </location>
</feature>
<dbReference type="GO" id="GO:0000455">
    <property type="term" value="P:enzyme-directed rRNA pseudouridine synthesis"/>
    <property type="evidence" value="ECO:0007669"/>
    <property type="project" value="TreeGrafter"/>
</dbReference>
<dbReference type="Pfam" id="PF00849">
    <property type="entry name" value="PseudoU_synth_2"/>
    <property type="match status" value="1"/>
</dbReference>
<dbReference type="EMBL" id="BMAR01000033">
    <property type="protein sequence ID" value="GFR49816.1"/>
    <property type="molecule type" value="Genomic_DNA"/>
</dbReference>
<feature type="region of interest" description="Disordered" evidence="3">
    <location>
        <begin position="85"/>
        <end position="158"/>
    </location>
</feature>
<comment type="similarity">
    <text evidence="2">Belongs to the pseudouridine synthase RluA family.</text>
</comment>
<dbReference type="GO" id="GO:0003723">
    <property type="term" value="F:RNA binding"/>
    <property type="evidence" value="ECO:0007669"/>
    <property type="project" value="InterPro"/>
</dbReference>
<feature type="region of interest" description="Disordered" evidence="3">
    <location>
        <begin position="448"/>
        <end position="496"/>
    </location>
</feature>